<gene>
    <name evidence="2" type="ORF">J2T04_004213</name>
</gene>
<proteinExistence type="predicted"/>
<keyword evidence="3" id="KW-1185">Reference proteome</keyword>
<dbReference type="Proteomes" id="UP001235513">
    <property type="component" value="Unassembled WGS sequence"/>
</dbReference>
<dbReference type="RefSeq" id="WP_306846719.1">
    <property type="nucleotide sequence ID" value="NZ_JAUSRL010000014.1"/>
</dbReference>
<comment type="caution">
    <text evidence="2">The sequence shown here is derived from an EMBL/GenBank/DDBJ whole genome shotgun (WGS) entry which is preliminary data.</text>
</comment>
<sequence length="174" mass="19794">MKYTNLYPKLMTLSLLISLFNFTHAQNVAKAEIVDKNPIYSFDGVGYDGEGVKKKMILSDMSMGNINTEEISLKDNEVVIGKEGVYKISLTSVAEDNKTKDRYIVNINDKEIFELKSQNLLSTGKYFFQIQLNKGDTLSFSIIKSNEKTNSPIESTHLEIQFTDPKLITYPEHH</sequence>
<evidence type="ECO:0000313" key="2">
    <source>
        <dbReference type="EMBL" id="MDP9962285.1"/>
    </source>
</evidence>
<organism evidence="2 3">
    <name type="scientific">Chryseobacterium lathyri</name>
    <dbReference type="NCBI Taxonomy" id="395933"/>
    <lineage>
        <taxon>Bacteria</taxon>
        <taxon>Pseudomonadati</taxon>
        <taxon>Bacteroidota</taxon>
        <taxon>Flavobacteriia</taxon>
        <taxon>Flavobacteriales</taxon>
        <taxon>Weeksellaceae</taxon>
        <taxon>Chryseobacterium group</taxon>
        <taxon>Chryseobacterium</taxon>
    </lineage>
</organism>
<name>A0ABT9SS60_9FLAO</name>
<accession>A0ABT9SS60</accession>
<feature type="chain" id="PRO_5046470583" evidence="1">
    <location>
        <begin position="26"/>
        <end position="174"/>
    </location>
</feature>
<keyword evidence="1" id="KW-0732">Signal</keyword>
<dbReference type="EMBL" id="JAUSRL010000014">
    <property type="protein sequence ID" value="MDP9962285.1"/>
    <property type="molecule type" value="Genomic_DNA"/>
</dbReference>
<reference evidence="2 3" key="1">
    <citation type="submission" date="2023-07" db="EMBL/GenBank/DDBJ databases">
        <title>Sorghum-associated microbial communities from plants grown in Nebraska, USA.</title>
        <authorList>
            <person name="Schachtman D."/>
        </authorList>
    </citation>
    <scope>NUCLEOTIDE SEQUENCE [LARGE SCALE GENOMIC DNA]</scope>
    <source>
        <strain evidence="2 3">CC351</strain>
    </source>
</reference>
<evidence type="ECO:0000256" key="1">
    <source>
        <dbReference type="SAM" id="SignalP"/>
    </source>
</evidence>
<protein>
    <submittedName>
        <fullName evidence="2">Uncharacterized protein</fullName>
    </submittedName>
</protein>
<evidence type="ECO:0000313" key="3">
    <source>
        <dbReference type="Proteomes" id="UP001235513"/>
    </source>
</evidence>
<feature type="signal peptide" evidence="1">
    <location>
        <begin position="1"/>
        <end position="25"/>
    </location>
</feature>